<name>A0A9P0AF16_BEMTA</name>
<dbReference type="InterPro" id="IPR029070">
    <property type="entry name" value="Chitinase_insertion_sf"/>
</dbReference>
<dbReference type="InterPro" id="IPR017853">
    <property type="entry name" value="GH"/>
</dbReference>
<dbReference type="AlphaFoldDB" id="A0A9P0AF16"/>
<dbReference type="Gene3D" id="3.20.20.80">
    <property type="entry name" value="Glycosidases"/>
    <property type="match status" value="1"/>
</dbReference>
<dbReference type="PROSITE" id="PS51910">
    <property type="entry name" value="GH18_2"/>
    <property type="match status" value="1"/>
</dbReference>
<keyword evidence="4" id="KW-1185">Reference proteome</keyword>
<keyword evidence="1" id="KW-0732">Signal</keyword>
<gene>
    <name evidence="3" type="ORF">BEMITA_LOCUS10006</name>
</gene>
<dbReference type="GO" id="GO:0004568">
    <property type="term" value="F:chitinase activity"/>
    <property type="evidence" value="ECO:0007669"/>
    <property type="project" value="TreeGrafter"/>
</dbReference>
<evidence type="ECO:0000313" key="4">
    <source>
        <dbReference type="Proteomes" id="UP001152759"/>
    </source>
</evidence>
<feature type="chain" id="PRO_5040409047" description="GH18 domain-containing protein" evidence="1">
    <location>
        <begin position="24"/>
        <end position="454"/>
    </location>
</feature>
<dbReference type="GO" id="GO:0005975">
    <property type="term" value="P:carbohydrate metabolic process"/>
    <property type="evidence" value="ECO:0007669"/>
    <property type="project" value="InterPro"/>
</dbReference>
<dbReference type="EMBL" id="OU963867">
    <property type="protein sequence ID" value="CAH0391385.1"/>
    <property type="molecule type" value="Genomic_DNA"/>
</dbReference>
<dbReference type="PANTHER" id="PTHR11177:SF235">
    <property type="entry name" value="CHITINASE-LIKE PROTEIN IDGF1-RELATED"/>
    <property type="match status" value="1"/>
</dbReference>
<feature type="signal peptide" evidence="1">
    <location>
        <begin position="1"/>
        <end position="23"/>
    </location>
</feature>
<reference evidence="3" key="1">
    <citation type="submission" date="2021-12" db="EMBL/GenBank/DDBJ databases">
        <authorList>
            <person name="King R."/>
        </authorList>
    </citation>
    <scope>NUCLEOTIDE SEQUENCE</scope>
</reference>
<dbReference type="Pfam" id="PF00704">
    <property type="entry name" value="Glyco_hydro_18"/>
    <property type="match status" value="1"/>
</dbReference>
<evidence type="ECO:0000256" key="1">
    <source>
        <dbReference type="SAM" id="SignalP"/>
    </source>
</evidence>
<dbReference type="PANTHER" id="PTHR11177">
    <property type="entry name" value="CHITINASE"/>
    <property type="match status" value="1"/>
</dbReference>
<dbReference type="Gene3D" id="3.10.50.10">
    <property type="match status" value="1"/>
</dbReference>
<protein>
    <recommendedName>
        <fullName evidence="2">GH18 domain-containing protein</fullName>
    </recommendedName>
</protein>
<accession>A0A9P0AF16</accession>
<dbReference type="SUPFAM" id="SSF51445">
    <property type="entry name" value="(Trans)glycosidases"/>
    <property type="match status" value="1"/>
</dbReference>
<dbReference type="SUPFAM" id="SSF54556">
    <property type="entry name" value="Chitinase insertion domain"/>
    <property type="match status" value="1"/>
</dbReference>
<dbReference type="InterPro" id="IPR050314">
    <property type="entry name" value="Glycosyl_Hydrlase_18"/>
</dbReference>
<dbReference type="InterPro" id="IPR011583">
    <property type="entry name" value="Chitinase_II/V-like_cat"/>
</dbReference>
<dbReference type="GO" id="GO:0005576">
    <property type="term" value="C:extracellular region"/>
    <property type="evidence" value="ECO:0007669"/>
    <property type="project" value="TreeGrafter"/>
</dbReference>
<dbReference type="InterPro" id="IPR001223">
    <property type="entry name" value="Glyco_hydro18_cat"/>
</dbReference>
<organism evidence="3 4">
    <name type="scientific">Bemisia tabaci</name>
    <name type="common">Sweetpotato whitefly</name>
    <name type="synonym">Aleurodes tabaci</name>
    <dbReference type="NCBI Taxonomy" id="7038"/>
    <lineage>
        <taxon>Eukaryota</taxon>
        <taxon>Metazoa</taxon>
        <taxon>Ecdysozoa</taxon>
        <taxon>Arthropoda</taxon>
        <taxon>Hexapoda</taxon>
        <taxon>Insecta</taxon>
        <taxon>Pterygota</taxon>
        <taxon>Neoptera</taxon>
        <taxon>Paraneoptera</taxon>
        <taxon>Hemiptera</taxon>
        <taxon>Sternorrhyncha</taxon>
        <taxon>Aleyrodoidea</taxon>
        <taxon>Aleyrodidae</taxon>
        <taxon>Aleyrodinae</taxon>
        <taxon>Bemisia</taxon>
    </lineage>
</organism>
<dbReference type="SMART" id="SM00636">
    <property type="entry name" value="Glyco_18"/>
    <property type="match status" value="1"/>
</dbReference>
<dbReference type="Proteomes" id="UP001152759">
    <property type="component" value="Chromosome 6"/>
</dbReference>
<dbReference type="KEGG" id="btab:109034790"/>
<evidence type="ECO:0000313" key="3">
    <source>
        <dbReference type="EMBL" id="CAH0391385.1"/>
    </source>
</evidence>
<sequence>MLSLRVFSVAAFAVAAVATVVDAGKVICYYDGWSYHREGVAKTSNITEAATLCDQLYYGFYKINSDYELETSYKYPYVKGANIATANNMKAINPNLKVLLVVGGNVPNKKSDRALSVVETPEKRTTFINSVHKTIMDYNYDGVDLGWQWPESFREEDKPIMETGFISSVKGLFGLVKEKFREEQSVYREGFSALVRELKAVLKPDNKILSISALPHVNTTAYFDLANLKEMTDQFVLHTYDYRTPQYFPKLADYSAPLHFKNASRRHPSDNVEATVAQWLSAGVPSEKLIMSIPTFGRAWEVFPSSEELDIGRAIESLSHPPCQAQSAAEAGTYTKTKGLVTYYEVCPHLVNYSPNQAASSDSPAASNVSHTTLLHRVTDAEKRLGSYCFRVPGLEKGVWISYEEPETAAVKAAFAKLKKLGGVAVVDLSLDDFRGMCTGSAFPILKAVKQGIA</sequence>
<dbReference type="GO" id="GO:0006032">
    <property type="term" value="P:chitin catabolic process"/>
    <property type="evidence" value="ECO:0007669"/>
    <property type="project" value="TreeGrafter"/>
</dbReference>
<dbReference type="GO" id="GO:0008061">
    <property type="term" value="F:chitin binding"/>
    <property type="evidence" value="ECO:0007669"/>
    <property type="project" value="InterPro"/>
</dbReference>
<proteinExistence type="predicted"/>
<evidence type="ECO:0000259" key="2">
    <source>
        <dbReference type="PROSITE" id="PS51910"/>
    </source>
</evidence>
<feature type="domain" description="GH18" evidence="2">
    <location>
        <begin position="24"/>
        <end position="454"/>
    </location>
</feature>